<feature type="transmembrane region" description="Helical" evidence="1">
    <location>
        <begin position="81"/>
        <end position="107"/>
    </location>
</feature>
<comment type="caution">
    <text evidence="2">The sequence shown here is derived from an EMBL/GenBank/DDBJ whole genome shotgun (WGS) entry which is preliminary data.</text>
</comment>
<evidence type="ECO:0000313" key="2">
    <source>
        <dbReference type="EMBL" id="MEQ2370113.1"/>
    </source>
</evidence>
<dbReference type="Proteomes" id="UP001473063">
    <property type="component" value="Unassembled WGS sequence"/>
</dbReference>
<keyword evidence="1" id="KW-0472">Membrane</keyword>
<organism evidence="2 3">
    <name type="scientific">Blautia aquisgranensis</name>
    <dbReference type="NCBI Taxonomy" id="3133153"/>
    <lineage>
        <taxon>Bacteria</taxon>
        <taxon>Bacillati</taxon>
        <taxon>Bacillota</taxon>
        <taxon>Clostridia</taxon>
        <taxon>Lachnospirales</taxon>
        <taxon>Lachnospiraceae</taxon>
        <taxon>Blautia</taxon>
    </lineage>
</organism>
<evidence type="ECO:0000313" key="3">
    <source>
        <dbReference type="Proteomes" id="UP001473063"/>
    </source>
</evidence>
<reference evidence="2 3" key="1">
    <citation type="submission" date="2024-03" db="EMBL/GenBank/DDBJ databases">
        <title>Human intestinal bacterial collection.</title>
        <authorList>
            <person name="Pauvert C."/>
            <person name="Hitch T.C.A."/>
            <person name="Clavel T."/>
        </authorList>
    </citation>
    <scope>NUCLEOTIDE SEQUENCE [LARGE SCALE GENOMIC DNA]</scope>
    <source>
        <strain evidence="2 3">CLA-JM-H16</strain>
    </source>
</reference>
<evidence type="ECO:0000256" key="1">
    <source>
        <dbReference type="SAM" id="Phobius"/>
    </source>
</evidence>
<keyword evidence="1" id="KW-1133">Transmembrane helix</keyword>
<accession>A0ABV1BBV9</accession>
<gene>
    <name evidence="2" type="ORF">WMO28_03990</name>
</gene>
<name>A0ABV1BBV9_9FIRM</name>
<keyword evidence="3" id="KW-1185">Reference proteome</keyword>
<proteinExistence type="predicted"/>
<sequence length="122" mass="14049">MKFFLAEDFSNVLQEFAGKDLTVHLGVDIKGDDKQKIRYGNVVYQTLKDYRQRENFSENIILLGGVRQVEYETYYADNGSLLFIGIFLGSLFLMGTVLIFAVVYGLIYSMTARAYYRIVEKT</sequence>
<keyword evidence="1" id="KW-0812">Transmembrane</keyword>
<dbReference type="EMBL" id="JBBMEJ010000003">
    <property type="protein sequence ID" value="MEQ2370113.1"/>
    <property type="molecule type" value="Genomic_DNA"/>
</dbReference>
<dbReference type="RefSeq" id="WP_349056142.1">
    <property type="nucleotide sequence ID" value="NZ_JBBMEJ010000003.1"/>
</dbReference>
<protein>
    <submittedName>
        <fullName evidence="2">Uncharacterized protein</fullName>
    </submittedName>
</protein>